<evidence type="ECO:0000313" key="7">
    <source>
        <dbReference type="EMBL" id="RDL36735.1"/>
    </source>
</evidence>
<name>A0A370TMJ9_9HELO</name>
<dbReference type="SUPFAM" id="SSF49899">
    <property type="entry name" value="Concanavalin A-like lectins/glucanases"/>
    <property type="match status" value="1"/>
</dbReference>
<accession>A0A370TMJ9</accession>
<evidence type="ECO:0000256" key="3">
    <source>
        <dbReference type="ARBA" id="ARBA00023295"/>
    </source>
</evidence>
<dbReference type="GO" id="GO:0005987">
    <property type="term" value="P:sucrose catabolic process"/>
    <property type="evidence" value="ECO:0007669"/>
    <property type="project" value="TreeGrafter"/>
</dbReference>
<dbReference type="AlphaFoldDB" id="A0A370TMJ9"/>
<protein>
    <submittedName>
        <fullName evidence="7">Uncharacterized protein</fullName>
    </submittedName>
</protein>
<comment type="caution">
    <text evidence="7">The sequence shown here is derived from an EMBL/GenBank/DDBJ whole genome shotgun (WGS) entry which is preliminary data.</text>
</comment>
<keyword evidence="8" id="KW-1185">Reference proteome</keyword>
<dbReference type="PANTHER" id="PTHR42800:SF3">
    <property type="entry name" value="GLYCOSYL HYDROLASE FAMILY 32 N-TERMINAL DOMAIN-CONTAINING PROTEIN"/>
    <property type="match status" value="1"/>
</dbReference>
<dbReference type="SMART" id="SM00640">
    <property type="entry name" value="Glyco_32"/>
    <property type="match status" value="1"/>
</dbReference>
<evidence type="ECO:0000259" key="6">
    <source>
        <dbReference type="Pfam" id="PF08244"/>
    </source>
</evidence>
<evidence type="ECO:0000256" key="1">
    <source>
        <dbReference type="ARBA" id="ARBA00009902"/>
    </source>
</evidence>
<dbReference type="Proteomes" id="UP000254866">
    <property type="component" value="Unassembled WGS sequence"/>
</dbReference>
<dbReference type="OrthoDB" id="202537at2759"/>
<evidence type="ECO:0000256" key="2">
    <source>
        <dbReference type="ARBA" id="ARBA00022801"/>
    </source>
</evidence>
<dbReference type="Pfam" id="PF00251">
    <property type="entry name" value="Glyco_hydro_32N"/>
    <property type="match status" value="1"/>
</dbReference>
<sequence length="543" mass="60690">MLGACCSKDLISWTTTDTPWLDPDQVYDKCGVFTGCLVPVDLDGSKNGVLTAFYTSVSQLPIHYTRQYNYGSETLSLAISKDSGKTWQKQSCNPILPGPPLDLQVTGWRDPFVASWPSLDKLLENEGEDVLYGIISGGILNKSPTTFLYSIKGNDLTSWRSLGPLFDVGINRYLSRWSGDLGKNLEVTNFITLDDRNGGSMEVIIIGVEGGESQNHPCFGKLPRHVETRLSRSQLWLSGSFQTPKTSTRAIQSVDMTYEFGGYLDHGSYYAANSFWDPNARKQVVFGWVTEDDLPDDVRKQQGWSGALSLPRTIAIQTLKRVVRARASPVESITSFQATVDNHGTFTLRTLQIKPHPQLEKLRRPDLEIALRPRDIYSSGLFGFDQQCFLPVGTSQWEMQCQITVGQECTRVGFCIGHSEDFVSYTKLFYDISEDNFMTDRSRVVCVDQNVSLAPEVAPFTIFSQHDPETDTTLEETLNIRAFLDSSILEVFVNDRTVITTRIYSTAANCFGLGFFAEGDSKTRMALARMLDCQVWDGIGVRS</sequence>
<dbReference type="SUPFAM" id="SSF75005">
    <property type="entry name" value="Arabinanase/levansucrase/invertase"/>
    <property type="match status" value="1"/>
</dbReference>
<proteinExistence type="inferred from homology"/>
<reference evidence="7 8" key="1">
    <citation type="journal article" date="2018" name="IMA Fungus">
        <title>IMA Genome-F 9: Draft genome sequence of Annulohypoxylon stygium, Aspergillus mulundensis, Berkeleyomyces basicola (syn. Thielaviopsis basicola), Ceratocystis smalleyi, two Cercospora beticola strains, Coleophoma cylindrospora, Fusarium fracticaudum, Phialophora cf. hyalina, and Morchella septimelata.</title>
        <authorList>
            <person name="Wingfield B.D."/>
            <person name="Bills G.F."/>
            <person name="Dong Y."/>
            <person name="Huang W."/>
            <person name="Nel W.J."/>
            <person name="Swalarsk-Parry B.S."/>
            <person name="Vaghefi N."/>
            <person name="Wilken P.M."/>
            <person name="An Z."/>
            <person name="de Beer Z.W."/>
            <person name="De Vos L."/>
            <person name="Chen L."/>
            <person name="Duong T.A."/>
            <person name="Gao Y."/>
            <person name="Hammerbacher A."/>
            <person name="Kikkert J.R."/>
            <person name="Li Y."/>
            <person name="Li H."/>
            <person name="Li K."/>
            <person name="Li Q."/>
            <person name="Liu X."/>
            <person name="Ma X."/>
            <person name="Naidoo K."/>
            <person name="Pethybridge S.J."/>
            <person name="Sun J."/>
            <person name="Steenkamp E.T."/>
            <person name="van der Nest M.A."/>
            <person name="van Wyk S."/>
            <person name="Wingfield M.J."/>
            <person name="Xiong C."/>
            <person name="Yue Q."/>
            <person name="Zhang X."/>
        </authorList>
    </citation>
    <scope>NUCLEOTIDE SEQUENCE [LARGE SCALE GENOMIC DNA]</scope>
    <source>
        <strain evidence="7 8">BP 5553</strain>
    </source>
</reference>
<dbReference type="STRING" id="2656787.A0A370TMJ9"/>
<dbReference type="RefSeq" id="XP_031869391.1">
    <property type="nucleotide sequence ID" value="XM_032014710.1"/>
</dbReference>
<dbReference type="Gene3D" id="2.115.10.20">
    <property type="entry name" value="Glycosyl hydrolase domain, family 43"/>
    <property type="match status" value="1"/>
</dbReference>
<dbReference type="InterPro" id="IPR001362">
    <property type="entry name" value="Glyco_hydro_32"/>
</dbReference>
<organism evidence="7 8">
    <name type="scientific">Venustampulla echinocandica</name>
    <dbReference type="NCBI Taxonomy" id="2656787"/>
    <lineage>
        <taxon>Eukaryota</taxon>
        <taxon>Fungi</taxon>
        <taxon>Dikarya</taxon>
        <taxon>Ascomycota</taxon>
        <taxon>Pezizomycotina</taxon>
        <taxon>Leotiomycetes</taxon>
        <taxon>Helotiales</taxon>
        <taxon>Pleuroascaceae</taxon>
        <taxon>Venustampulla</taxon>
    </lineage>
</organism>
<feature type="domain" description="Glycosyl hydrolase family 32 C-terminal" evidence="6">
    <location>
        <begin position="391"/>
        <end position="536"/>
    </location>
</feature>
<evidence type="ECO:0000256" key="4">
    <source>
        <dbReference type="RuleBase" id="RU362110"/>
    </source>
</evidence>
<dbReference type="InterPro" id="IPR023296">
    <property type="entry name" value="Glyco_hydro_beta-prop_sf"/>
</dbReference>
<dbReference type="InterPro" id="IPR013148">
    <property type="entry name" value="Glyco_hydro_32_N"/>
</dbReference>
<dbReference type="Pfam" id="PF08244">
    <property type="entry name" value="Glyco_hydro_32C"/>
    <property type="match status" value="1"/>
</dbReference>
<dbReference type="EMBL" id="NPIC01000004">
    <property type="protein sequence ID" value="RDL36735.1"/>
    <property type="molecule type" value="Genomic_DNA"/>
</dbReference>
<evidence type="ECO:0000313" key="8">
    <source>
        <dbReference type="Proteomes" id="UP000254866"/>
    </source>
</evidence>
<dbReference type="GeneID" id="43598936"/>
<dbReference type="InterPro" id="IPR013189">
    <property type="entry name" value="Glyco_hydro_32_C"/>
</dbReference>
<keyword evidence="2 4" id="KW-0378">Hydrolase</keyword>
<keyword evidence="3 4" id="KW-0326">Glycosidase</keyword>
<dbReference type="GO" id="GO:0004575">
    <property type="term" value="F:sucrose alpha-glucosidase activity"/>
    <property type="evidence" value="ECO:0007669"/>
    <property type="project" value="TreeGrafter"/>
</dbReference>
<dbReference type="PANTHER" id="PTHR42800">
    <property type="entry name" value="EXOINULINASE INUD (AFU_ORTHOLOGUE AFUA_5G00480)"/>
    <property type="match status" value="1"/>
</dbReference>
<dbReference type="Gene3D" id="2.60.120.560">
    <property type="entry name" value="Exo-inulinase, domain 1"/>
    <property type="match status" value="1"/>
</dbReference>
<evidence type="ECO:0000259" key="5">
    <source>
        <dbReference type="Pfam" id="PF00251"/>
    </source>
</evidence>
<dbReference type="CDD" id="cd18621">
    <property type="entry name" value="GH32_XdINV-like"/>
    <property type="match status" value="1"/>
</dbReference>
<feature type="domain" description="Glycosyl hydrolase family 32 N-terminal" evidence="5">
    <location>
        <begin position="6"/>
        <end position="318"/>
    </location>
</feature>
<dbReference type="InterPro" id="IPR013320">
    <property type="entry name" value="ConA-like_dom_sf"/>
</dbReference>
<comment type="similarity">
    <text evidence="1 4">Belongs to the glycosyl hydrolase 32 family.</text>
</comment>
<gene>
    <name evidence="7" type="ORF">BP5553_06087</name>
</gene>
<dbReference type="GO" id="GO:0005737">
    <property type="term" value="C:cytoplasm"/>
    <property type="evidence" value="ECO:0007669"/>
    <property type="project" value="TreeGrafter"/>
</dbReference>